<dbReference type="GO" id="GO:0005737">
    <property type="term" value="C:cytoplasm"/>
    <property type="evidence" value="ECO:0007669"/>
    <property type="project" value="UniProtKB-ARBA"/>
</dbReference>
<dbReference type="OrthoDB" id="46836at2759"/>
<dbReference type="Gene3D" id="2.30.110.10">
    <property type="entry name" value="Electron Transport, Fmn-binding Protein, Chain A"/>
    <property type="match status" value="1"/>
</dbReference>
<organism evidence="3 4">
    <name type="scientific">Ceratopteris richardii</name>
    <name type="common">Triangle waterfern</name>
    <dbReference type="NCBI Taxonomy" id="49495"/>
    <lineage>
        <taxon>Eukaryota</taxon>
        <taxon>Viridiplantae</taxon>
        <taxon>Streptophyta</taxon>
        <taxon>Embryophyta</taxon>
        <taxon>Tracheophyta</taxon>
        <taxon>Polypodiopsida</taxon>
        <taxon>Polypodiidae</taxon>
        <taxon>Polypodiales</taxon>
        <taxon>Pteridineae</taxon>
        <taxon>Pteridaceae</taxon>
        <taxon>Parkerioideae</taxon>
        <taxon>Ceratopteris</taxon>
    </lineage>
</organism>
<dbReference type="Pfam" id="PF13883">
    <property type="entry name" value="CREG_beta-barrel"/>
    <property type="match status" value="1"/>
</dbReference>
<name>A0A8T2R1N9_CERRI</name>
<dbReference type="InterPro" id="IPR055343">
    <property type="entry name" value="CREG_beta-barrel"/>
</dbReference>
<dbReference type="PANTHER" id="PTHR13343:SF17">
    <property type="entry name" value="CELLULAR REPRESSOR OF E1A-STIMULATED GENES, ISOFORM A"/>
    <property type="match status" value="1"/>
</dbReference>
<dbReference type="EMBL" id="CM035435">
    <property type="protein sequence ID" value="KAH7289555.1"/>
    <property type="molecule type" value="Genomic_DNA"/>
</dbReference>
<keyword evidence="4" id="KW-1185">Reference proteome</keyword>
<dbReference type="AlphaFoldDB" id="A0A8T2R1N9"/>
<feature type="signal peptide" evidence="1">
    <location>
        <begin position="1"/>
        <end position="24"/>
    </location>
</feature>
<feature type="domain" description="CREG-like beta-barrel" evidence="2">
    <location>
        <begin position="30"/>
        <end position="135"/>
    </location>
</feature>
<proteinExistence type="predicted"/>
<feature type="chain" id="PRO_5035856633" description="CREG-like beta-barrel domain-containing protein" evidence="1">
    <location>
        <begin position="25"/>
        <end position="171"/>
    </location>
</feature>
<reference evidence="3" key="1">
    <citation type="submission" date="2021-08" db="EMBL/GenBank/DDBJ databases">
        <title>WGS assembly of Ceratopteris richardii.</title>
        <authorList>
            <person name="Marchant D.B."/>
            <person name="Chen G."/>
            <person name="Jenkins J."/>
            <person name="Shu S."/>
            <person name="Leebens-Mack J."/>
            <person name="Grimwood J."/>
            <person name="Schmutz J."/>
            <person name="Soltis P."/>
            <person name="Soltis D."/>
            <person name="Chen Z.-H."/>
        </authorList>
    </citation>
    <scope>NUCLEOTIDE SEQUENCE</scope>
    <source>
        <strain evidence="3">Whitten #5841</strain>
        <tissue evidence="3">Leaf</tissue>
    </source>
</reference>
<accession>A0A8T2R1N9</accession>
<evidence type="ECO:0000313" key="4">
    <source>
        <dbReference type="Proteomes" id="UP000825935"/>
    </source>
</evidence>
<evidence type="ECO:0000313" key="3">
    <source>
        <dbReference type="EMBL" id="KAH7289555.1"/>
    </source>
</evidence>
<dbReference type="InterPro" id="IPR012349">
    <property type="entry name" value="Split_barrel_FMN-bd"/>
</dbReference>
<evidence type="ECO:0000256" key="1">
    <source>
        <dbReference type="SAM" id="SignalP"/>
    </source>
</evidence>
<gene>
    <name evidence="3" type="ORF">KP509_30G008500</name>
</gene>
<dbReference type="PANTHER" id="PTHR13343">
    <property type="entry name" value="CREG1 PROTEIN"/>
    <property type="match status" value="1"/>
</dbReference>
<keyword evidence="1" id="KW-0732">Signal</keyword>
<protein>
    <recommendedName>
        <fullName evidence="2">CREG-like beta-barrel domain-containing protein</fullName>
    </recommendedName>
</protein>
<evidence type="ECO:0000259" key="2">
    <source>
        <dbReference type="Pfam" id="PF13883"/>
    </source>
</evidence>
<dbReference type="Proteomes" id="UP000825935">
    <property type="component" value="Chromosome 30"/>
</dbReference>
<dbReference type="SUPFAM" id="SSF50475">
    <property type="entry name" value="FMN-binding split barrel"/>
    <property type="match status" value="1"/>
</dbReference>
<sequence length="171" mass="18879">MVKHYALPMWAMILVILWVTTTAAEKTRPDPNDPHRMARWLVASSYWAVISTTSIHLKGAPWGNVADVSDGDPINSTGVPYFYLTSLDPTPQDLAANPNCSVTFSEDALGTCAEFDAEDPRCAKLTLYGQVGQMIINSMSTSLISKIFFLLTTLVDQRSSMSLNIFKRSNN</sequence>
<comment type="caution">
    <text evidence="3">The sequence shown here is derived from an EMBL/GenBank/DDBJ whole genome shotgun (WGS) entry which is preliminary data.</text>
</comment>